<dbReference type="Gramene" id="OE9A052006T1">
    <property type="protein sequence ID" value="OE9A052006C1"/>
    <property type="gene ID" value="OE9A052006"/>
</dbReference>
<sequence>MSIDDFRGGLEQKNFSYEESNIGVDSYPDWGKEFSAYTSELYGEDFGEKNHRSCMIRWKSGRSVDPRLLTLLESFREIYDKRRDFFKKIFPKSQEDFVDVFKKTSTASRKNKEVRSFRTIGRSLSLGSRRPQRFKVRTPNVIVVAGGDGKGDQIQGETASKTSNR</sequence>
<feature type="compositionally biased region" description="Polar residues" evidence="1">
    <location>
        <begin position="155"/>
        <end position="165"/>
    </location>
</feature>
<protein>
    <submittedName>
        <fullName evidence="2">Uncharacterized protein</fullName>
    </submittedName>
</protein>
<dbReference type="EMBL" id="CACTIH010009646">
    <property type="protein sequence ID" value="CAA3032676.1"/>
    <property type="molecule type" value="Genomic_DNA"/>
</dbReference>
<comment type="caution">
    <text evidence="2">The sequence shown here is derived from an EMBL/GenBank/DDBJ whole genome shotgun (WGS) entry which is preliminary data.</text>
</comment>
<evidence type="ECO:0000313" key="2">
    <source>
        <dbReference type="EMBL" id="CAA3032676.1"/>
    </source>
</evidence>
<accession>A0A8S0VM31</accession>
<feature type="region of interest" description="Disordered" evidence="1">
    <location>
        <begin position="146"/>
        <end position="165"/>
    </location>
</feature>
<organism evidence="2 3">
    <name type="scientific">Olea europaea subsp. europaea</name>
    <dbReference type="NCBI Taxonomy" id="158383"/>
    <lineage>
        <taxon>Eukaryota</taxon>
        <taxon>Viridiplantae</taxon>
        <taxon>Streptophyta</taxon>
        <taxon>Embryophyta</taxon>
        <taxon>Tracheophyta</taxon>
        <taxon>Spermatophyta</taxon>
        <taxon>Magnoliopsida</taxon>
        <taxon>eudicotyledons</taxon>
        <taxon>Gunneridae</taxon>
        <taxon>Pentapetalae</taxon>
        <taxon>asterids</taxon>
        <taxon>lamiids</taxon>
        <taxon>Lamiales</taxon>
        <taxon>Oleaceae</taxon>
        <taxon>Oleeae</taxon>
        <taxon>Olea</taxon>
    </lineage>
</organism>
<proteinExistence type="predicted"/>
<gene>
    <name evidence="2" type="ORF">OLEA9_A052006</name>
</gene>
<dbReference type="PANTHER" id="PTHR37725:SF1">
    <property type="match status" value="1"/>
</dbReference>
<keyword evidence="3" id="KW-1185">Reference proteome</keyword>
<dbReference type="PANTHER" id="PTHR37725">
    <property type="match status" value="1"/>
</dbReference>
<name>A0A8S0VM31_OLEEU</name>
<dbReference type="AlphaFoldDB" id="A0A8S0VM31"/>
<reference evidence="2 3" key="1">
    <citation type="submission" date="2019-12" db="EMBL/GenBank/DDBJ databases">
        <authorList>
            <person name="Alioto T."/>
            <person name="Alioto T."/>
            <person name="Gomez Garrido J."/>
        </authorList>
    </citation>
    <scope>NUCLEOTIDE SEQUENCE [LARGE SCALE GENOMIC DNA]</scope>
</reference>
<dbReference type="OrthoDB" id="1623146at2759"/>
<evidence type="ECO:0000256" key="1">
    <source>
        <dbReference type="SAM" id="MobiDB-lite"/>
    </source>
</evidence>
<evidence type="ECO:0000313" key="3">
    <source>
        <dbReference type="Proteomes" id="UP000594638"/>
    </source>
</evidence>
<dbReference type="Proteomes" id="UP000594638">
    <property type="component" value="Unassembled WGS sequence"/>
</dbReference>